<feature type="transmembrane region" description="Helical" evidence="1">
    <location>
        <begin position="93"/>
        <end position="114"/>
    </location>
</feature>
<sequence length="120" mass="14113">MILSLHNIFILLLTKTYTTMPSYLQLKTKGKKNCQFYSHNKFSFEFSSLMPFVILIYYIDTGLQIENICEGLLFIFMLISLRKTITSNCHRLFVVFLFRVSSTGLSILQVIWIYPYNQGF</sequence>
<evidence type="ECO:0000256" key="1">
    <source>
        <dbReference type="SAM" id="Phobius"/>
    </source>
</evidence>
<dbReference type="AlphaFoldDB" id="A0A0L8I5G2"/>
<dbReference type="EMBL" id="KQ416536">
    <property type="protein sequence ID" value="KOF96579.1"/>
    <property type="molecule type" value="Genomic_DNA"/>
</dbReference>
<proteinExistence type="predicted"/>
<name>A0A0L8I5G2_OCTBM</name>
<protein>
    <submittedName>
        <fullName evidence="2">Uncharacterized protein</fullName>
    </submittedName>
</protein>
<accession>A0A0L8I5G2</accession>
<keyword evidence="1" id="KW-1133">Transmembrane helix</keyword>
<organism evidence="2">
    <name type="scientific">Octopus bimaculoides</name>
    <name type="common">California two-spotted octopus</name>
    <dbReference type="NCBI Taxonomy" id="37653"/>
    <lineage>
        <taxon>Eukaryota</taxon>
        <taxon>Metazoa</taxon>
        <taxon>Spiralia</taxon>
        <taxon>Lophotrochozoa</taxon>
        <taxon>Mollusca</taxon>
        <taxon>Cephalopoda</taxon>
        <taxon>Coleoidea</taxon>
        <taxon>Octopodiformes</taxon>
        <taxon>Octopoda</taxon>
        <taxon>Incirrata</taxon>
        <taxon>Octopodidae</taxon>
        <taxon>Octopus</taxon>
    </lineage>
</organism>
<feature type="transmembrane region" description="Helical" evidence="1">
    <location>
        <begin position="65"/>
        <end position="81"/>
    </location>
</feature>
<gene>
    <name evidence="2" type="ORF">OCBIM_22034551mg</name>
</gene>
<keyword evidence="1" id="KW-0472">Membrane</keyword>
<reference evidence="2" key="1">
    <citation type="submission" date="2015-07" db="EMBL/GenBank/DDBJ databases">
        <title>MeaNS - Measles Nucleotide Surveillance Program.</title>
        <authorList>
            <person name="Tran T."/>
            <person name="Druce J."/>
        </authorList>
    </citation>
    <scope>NUCLEOTIDE SEQUENCE</scope>
    <source>
        <strain evidence="2">UCB-OBI-ISO-001</strain>
        <tissue evidence="2">Gonad</tissue>
    </source>
</reference>
<evidence type="ECO:0000313" key="2">
    <source>
        <dbReference type="EMBL" id="KOF96579.1"/>
    </source>
</evidence>
<keyword evidence="1" id="KW-0812">Transmembrane</keyword>